<dbReference type="PRINTS" id="PR00719">
    <property type="entry name" value="LMWPTPASE"/>
</dbReference>
<dbReference type="SUPFAM" id="SSF52788">
    <property type="entry name" value="Phosphotyrosine protein phosphatases I"/>
    <property type="match status" value="1"/>
</dbReference>
<sequence length="149" mass="16760">MKRKKVLFICTGNTCRSPMAEAIFRSEIKRRKIKFVDAASAGIFAEKSTAIHPLSAACLDELKVDYSKFKPRQLKHKMLETSYMVVCMTHEQKDLLNGLGNVYAMRDIVGFDIDDPYGGGIEDYRRAASEIRAAVEKIIERYFSGGAAE</sequence>
<evidence type="ECO:0000313" key="6">
    <source>
        <dbReference type="EMBL" id="HIY96642.1"/>
    </source>
</evidence>
<feature type="active site" evidence="4">
    <location>
        <position position="16"/>
    </location>
</feature>
<dbReference type="SMART" id="SM00226">
    <property type="entry name" value="LMWPc"/>
    <property type="match status" value="1"/>
</dbReference>
<dbReference type="Proteomes" id="UP000886750">
    <property type="component" value="Unassembled WGS sequence"/>
</dbReference>
<dbReference type="InterPro" id="IPR023485">
    <property type="entry name" value="Ptyr_pPase"/>
</dbReference>
<dbReference type="AlphaFoldDB" id="A0A9D1ZUZ0"/>
<dbReference type="EMBL" id="DXCQ01000028">
    <property type="protein sequence ID" value="HIY96642.1"/>
    <property type="molecule type" value="Genomic_DNA"/>
</dbReference>
<dbReference type="Pfam" id="PF01451">
    <property type="entry name" value="LMWPc"/>
    <property type="match status" value="1"/>
</dbReference>
<name>A0A9D1ZUZ0_9FIRM</name>
<accession>A0A9D1ZUZ0</accession>
<feature type="active site" description="Nucleophile" evidence="4">
    <location>
        <position position="10"/>
    </location>
</feature>
<gene>
    <name evidence="6" type="ORF">H9729_03040</name>
</gene>
<evidence type="ECO:0000256" key="2">
    <source>
        <dbReference type="ARBA" id="ARBA00022801"/>
    </source>
</evidence>
<reference evidence="6" key="2">
    <citation type="submission" date="2021-04" db="EMBL/GenBank/DDBJ databases">
        <authorList>
            <person name="Gilroy R."/>
        </authorList>
    </citation>
    <scope>NUCLEOTIDE SEQUENCE</scope>
    <source>
        <strain evidence="6">1345</strain>
    </source>
</reference>
<dbReference type="PANTHER" id="PTHR11717">
    <property type="entry name" value="LOW MOLECULAR WEIGHT PROTEIN TYROSINE PHOSPHATASE"/>
    <property type="match status" value="1"/>
</dbReference>
<feature type="active site" description="Proton donor" evidence="4">
    <location>
        <position position="115"/>
    </location>
</feature>
<reference evidence="6" key="1">
    <citation type="journal article" date="2021" name="PeerJ">
        <title>Extensive microbial diversity within the chicken gut microbiome revealed by metagenomics and culture.</title>
        <authorList>
            <person name="Gilroy R."/>
            <person name="Ravi A."/>
            <person name="Getino M."/>
            <person name="Pursley I."/>
            <person name="Horton D.L."/>
            <person name="Alikhan N.F."/>
            <person name="Baker D."/>
            <person name="Gharbi K."/>
            <person name="Hall N."/>
            <person name="Watson M."/>
            <person name="Adriaenssens E.M."/>
            <person name="Foster-Nyarko E."/>
            <person name="Jarju S."/>
            <person name="Secka A."/>
            <person name="Antonio M."/>
            <person name="Oren A."/>
            <person name="Chaudhuri R.R."/>
            <person name="La Ragione R."/>
            <person name="Hildebrand F."/>
            <person name="Pallen M.J."/>
        </authorList>
    </citation>
    <scope>NUCLEOTIDE SEQUENCE</scope>
    <source>
        <strain evidence="6">1345</strain>
    </source>
</reference>
<organism evidence="6 7">
    <name type="scientific">Candidatus Borkfalkia excrementigallinarum</name>
    <dbReference type="NCBI Taxonomy" id="2838506"/>
    <lineage>
        <taxon>Bacteria</taxon>
        <taxon>Bacillati</taxon>
        <taxon>Bacillota</taxon>
        <taxon>Clostridia</taxon>
        <taxon>Christensenellales</taxon>
        <taxon>Christensenellaceae</taxon>
        <taxon>Candidatus Borkfalkia</taxon>
    </lineage>
</organism>
<evidence type="ECO:0000256" key="1">
    <source>
        <dbReference type="ARBA" id="ARBA00011063"/>
    </source>
</evidence>
<evidence type="ECO:0000256" key="3">
    <source>
        <dbReference type="ARBA" id="ARBA00022912"/>
    </source>
</evidence>
<evidence type="ECO:0000256" key="4">
    <source>
        <dbReference type="PIRSR" id="PIRSR617867-1"/>
    </source>
</evidence>
<comment type="caution">
    <text evidence="6">The sequence shown here is derived from an EMBL/GenBank/DDBJ whole genome shotgun (WGS) entry which is preliminary data.</text>
</comment>
<feature type="domain" description="Phosphotyrosine protein phosphatase I" evidence="5">
    <location>
        <begin position="4"/>
        <end position="141"/>
    </location>
</feature>
<proteinExistence type="inferred from homology"/>
<protein>
    <recommendedName>
        <fullName evidence="5">Phosphotyrosine protein phosphatase I domain-containing protein</fullName>
    </recommendedName>
</protein>
<dbReference type="Gene3D" id="3.40.50.2300">
    <property type="match status" value="1"/>
</dbReference>
<dbReference type="InterPro" id="IPR017867">
    <property type="entry name" value="Tyr_phospatase_low_mol_wt"/>
</dbReference>
<comment type="similarity">
    <text evidence="1">Belongs to the low molecular weight phosphotyrosine protein phosphatase family.</text>
</comment>
<evidence type="ECO:0000313" key="7">
    <source>
        <dbReference type="Proteomes" id="UP000886750"/>
    </source>
</evidence>
<dbReference type="GO" id="GO:0004725">
    <property type="term" value="F:protein tyrosine phosphatase activity"/>
    <property type="evidence" value="ECO:0007669"/>
    <property type="project" value="InterPro"/>
</dbReference>
<dbReference type="PANTHER" id="PTHR11717:SF31">
    <property type="entry name" value="LOW MOLECULAR WEIGHT PROTEIN-TYROSINE-PHOSPHATASE ETP-RELATED"/>
    <property type="match status" value="1"/>
</dbReference>
<keyword evidence="3" id="KW-0904">Protein phosphatase</keyword>
<keyword evidence="2" id="KW-0378">Hydrolase</keyword>
<dbReference type="InterPro" id="IPR036196">
    <property type="entry name" value="Ptyr_pPase_sf"/>
</dbReference>
<evidence type="ECO:0000259" key="5">
    <source>
        <dbReference type="SMART" id="SM00226"/>
    </source>
</evidence>
<dbReference type="InterPro" id="IPR050438">
    <property type="entry name" value="LMW_PTPase"/>
</dbReference>